<feature type="transmembrane region" description="Helical" evidence="18">
    <location>
        <begin position="318"/>
        <end position="339"/>
    </location>
</feature>
<protein>
    <recommendedName>
        <fullName evidence="16 18">Delta(24(24(1)))-sterol reductase</fullName>
        <ecNumber evidence="16 18">1.3.1.71</ecNumber>
    </recommendedName>
    <alternativeName>
        <fullName evidence="18">C-24(28) sterol reductase</fullName>
    </alternativeName>
    <alternativeName>
        <fullName evidence="18">Sterol Delta(24(28))-reductase</fullName>
    </alternativeName>
</protein>
<dbReference type="PANTHER" id="PTHR21257:SF31">
    <property type="entry name" value="DELTA(24(24(1)))-STEROL REDUCTASE ERG4"/>
    <property type="match status" value="1"/>
</dbReference>
<evidence type="ECO:0000256" key="18">
    <source>
        <dbReference type="RuleBase" id="RU369120"/>
    </source>
</evidence>
<comment type="pathway">
    <text evidence="15 18">Steroid metabolism; ergosterol biosynthesis.</text>
</comment>
<dbReference type="PANTHER" id="PTHR21257">
    <property type="entry name" value="DELTA(14)-STEROL REDUCTASE"/>
    <property type="match status" value="1"/>
</dbReference>
<feature type="transmembrane region" description="Helical" evidence="18">
    <location>
        <begin position="133"/>
        <end position="157"/>
    </location>
</feature>
<keyword evidence="4 18" id="KW-0812">Transmembrane</keyword>
<keyword evidence="5" id="KW-0256">Endoplasmic reticulum</keyword>
<feature type="transmembrane region" description="Helical" evidence="18">
    <location>
        <begin position="287"/>
        <end position="312"/>
    </location>
</feature>
<dbReference type="RefSeq" id="XP_045962498.1">
    <property type="nucleotide sequence ID" value="XM_046105333.1"/>
</dbReference>
<feature type="transmembrane region" description="Helical" evidence="18">
    <location>
        <begin position="169"/>
        <end position="190"/>
    </location>
</feature>
<keyword evidence="12 18" id="KW-0472">Membrane</keyword>
<name>A0A9P9A1M9_9PEZI</name>
<dbReference type="GO" id="GO:0005789">
    <property type="term" value="C:endoplasmic reticulum membrane"/>
    <property type="evidence" value="ECO:0007669"/>
    <property type="project" value="UniProtKB-SubCell"/>
</dbReference>
<evidence type="ECO:0000256" key="7">
    <source>
        <dbReference type="ARBA" id="ARBA00022955"/>
    </source>
</evidence>
<keyword evidence="3 18" id="KW-0444">Lipid biosynthesis</keyword>
<dbReference type="EC" id="1.3.1.71" evidence="16 18"/>
<evidence type="ECO:0000256" key="11">
    <source>
        <dbReference type="ARBA" id="ARBA00023098"/>
    </source>
</evidence>
<reference evidence="19" key="1">
    <citation type="journal article" date="2021" name="Nat. Commun.">
        <title>Genetic determinants of endophytism in the Arabidopsis root mycobiome.</title>
        <authorList>
            <person name="Mesny F."/>
            <person name="Miyauchi S."/>
            <person name="Thiergart T."/>
            <person name="Pickel B."/>
            <person name="Atanasova L."/>
            <person name="Karlsson M."/>
            <person name="Huettel B."/>
            <person name="Barry K.W."/>
            <person name="Haridas S."/>
            <person name="Chen C."/>
            <person name="Bauer D."/>
            <person name="Andreopoulos W."/>
            <person name="Pangilinan J."/>
            <person name="LaButti K."/>
            <person name="Riley R."/>
            <person name="Lipzen A."/>
            <person name="Clum A."/>
            <person name="Drula E."/>
            <person name="Henrissat B."/>
            <person name="Kohler A."/>
            <person name="Grigoriev I.V."/>
            <person name="Martin F.M."/>
            <person name="Hacquard S."/>
        </authorList>
    </citation>
    <scope>NUCLEOTIDE SEQUENCE</scope>
    <source>
        <strain evidence="19">MPI-SDFR-AT-0073</strain>
    </source>
</reference>
<keyword evidence="20" id="KW-1185">Reference proteome</keyword>
<dbReference type="InterPro" id="IPR018083">
    <property type="entry name" value="Sterol_reductase_CS"/>
</dbReference>
<evidence type="ECO:0000256" key="16">
    <source>
        <dbReference type="ARBA" id="ARBA00038892"/>
    </source>
</evidence>
<dbReference type="EMBL" id="JAGPXC010000002">
    <property type="protein sequence ID" value="KAH6658264.1"/>
    <property type="molecule type" value="Genomic_DNA"/>
</dbReference>
<evidence type="ECO:0000256" key="13">
    <source>
        <dbReference type="ARBA" id="ARBA00023166"/>
    </source>
</evidence>
<dbReference type="OrthoDB" id="5326588at2759"/>
<accession>A0A9P9A1M9</accession>
<evidence type="ECO:0000256" key="8">
    <source>
        <dbReference type="ARBA" id="ARBA00022989"/>
    </source>
</evidence>
<comment type="caution">
    <text evidence="19">The sequence shown here is derived from an EMBL/GenBank/DDBJ whole genome shotgun (WGS) entry which is preliminary data.</text>
</comment>
<keyword evidence="8 18" id="KW-1133">Transmembrane helix</keyword>
<comment type="similarity">
    <text evidence="2 18">Belongs to the ERG4/ERG24 family.</text>
</comment>
<dbReference type="GeneID" id="70134224"/>
<evidence type="ECO:0000313" key="19">
    <source>
        <dbReference type="EMBL" id="KAH6658264.1"/>
    </source>
</evidence>
<sequence>MKRRHSTKADLAPPSATVHAVLDDEGVPLNHFEFGGSLGNAALIVGFPLLMWYMFVAAKYYDGRLPLPTGGESWTEFVRHMVGLAYAGAYPTRKAWLIYWSFFALEVLLYYTLPGVTGYGKQLRHEGGRQLKYFCNAYISFYTTILIATLLHISGIFPLYTVIDEFGPIMTVAIFSGFINSIAVYVSAIIGQRTHRLTGYAIYDFFMGAELNPRLGILDLKMFYEVRIPWFILFLISSAAAARQYESYGYVSKEVAFIVMAHFLYANACAKGEHLIITSWDMYFEKLGFMLTFWNMAGVPFSYCHCALYLASHEPSEYHWGIWPLGALAVAYLFFYWVWDTANGQKNGFRQMERGQLLDRNTWPRLPWLVVRNPKAIDTTTGDRIMVDGWFGVVRKPHYTADMFFAVSWALVTGFKSPLPWFYPVFFCIMILHRTRRDIHKCRNKYGEAWKQYERAVPYLYVPYLI</sequence>
<keyword evidence="13 18" id="KW-1207">Sterol metabolism</keyword>
<evidence type="ECO:0000313" key="20">
    <source>
        <dbReference type="Proteomes" id="UP000758603"/>
    </source>
</evidence>
<dbReference type="Pfam" id="PF01222">
    <property type="entry name" value="ERG4_ERG24"/>
    <property type="match status" value="1"/>
</dbReference>
<evidence type="ECO:0000256" key="10">
    <source>
        <dbReference type="ARBA" id="ARBA00023011"/>
    </source>
</evidence>
<keyword evidence="6" id="KW-0521">NADP</keyword>
<comment type="subcellular location">
    <subcellularLocation>
        <location evidence="1">Endoplasmic reticulum membrane</location>
        <topology evidence="1">Multi-pass membrane protein</topology>
    </subcellularLocation>
</comment>
<feature type="transmembrane region" description="Helical" evidence="18">
    <location>
        <begin position="41"/>
        <end position="61"/>
    </location>
</feature>
<proteinExistence type="inferred from homology"/>
<evidence type="ECO:0000256" key="14">
    <source>
        <dbReference type="ARBA" id="ARBA00023221"/>
    </source>
</evidence>
<evidence type="ECO:0000256" key="5">
    <source>
        <dbReference type="ARBA" id="ARBA00022824"/>
    </source>
</evidence>
<feature type="transmembrane region" description="Helical" evidence="18">
    <location>
        <begin position="96"/>
        <end position="113"/>
    </location>
</feature>
<evidence type="ECO:0000256" key="3">
    <source>
        <dbReference type="ARBA" id="ARBA00022516"/>
    </source>
</evidence>
<dbReference type="GO" id="GO:0000246">
    <property type="term" value="F:Delta24(24-1) sterol reductase activity"/>
    <property type="evidence" value="ECO:0007669"/>
    <property type="project" value="UniProtKB-EC"/>
</dbReference>
<comment type="catalytic activity">
    <reaction evidence="17">
        <text>ergosterol + NADP(+) = ergosta-5,7,22,24(28)-tetraen-3beta-ol + NADPH + H(+)</text>
        <dbReference type="Rhea" id="RHEA:18501"/>
        <dbReference type="ChEBI" id="CHEBI:15378"/>
        <dbReference type="ChEBI" id="CHEBI:16933"/>
        <dbReference type="ChEBI" id="CHEBI:18249"/>
        <dbReference type="ChEBI" id="CHEBI:57783"/>
        <dbReference type="ChEBI" id="CHEBI:58349"/>
        <dbReference type="EC" id="1.3.1.71"/>
    </reaction>
    <physiologicalReaction direction="right-to-left" evidence="17">
        <dbReference type="Rhea" id="RHEA:18503"/>
    </physiologicalReaction>
</comment>
<dbReference type="AlphaFoldDB" id="A0A9P9A1M9"/>
<keyword evidence="10 18" id="KW-0756">Sterol biosynthesis</keyword>
<dbReference type="PROSITE" id="PS01017">
    <property type="entry name" value="STEROL_REDUCT_1"/>
    <property type="match status" value="1"/>
</dbReference>
<keyword evidence="7 18" id="KW-0752">Steroid biosynthesis</keyword>
<evidence type="ECO:0000256" key="17">
    <source>
        <dbReference type="ARBA" id="ARBA00048918"/>
    </source>
</evidence>
<dbReference type="FunFam" id="1.20.120.1630:FF:000003">
    <property type="entry name" value="C-24(28) sterol reductase"/>
    <property type="match status" value="1"/>
</dbReference>
<organism evidence="19 20">
    <name type="scientific">Truncatella angustata</name>
    <dbReference type="NCBI Taxonomy" id="152316"/>
    <lineage>
        <taxon>Eukaryota</taxon>
        <taxon>Fungi</taxon>
        <taxon>Dikarya</taxon>
        <taxon>Ascomycota</taxon>
        <taxon>Pezizomycotina</taxon>
        <taxon>Sordariomycetes</taxon>
        <taxon>Xylariomycetidae</taxon>
        <taxon>Amphisphaeriales</taxon>
        <taxon>Sporocadaceae</taxon>
        <taxon>Truncatella</taxon>
    </lineage>
</organism>
<dbReference type="PROSITE" id="PS01018">
    <property type="entry name" value="STEROL_REDUCT_2"/>
    <property type="match status" value="1"/>
</dbReference>
<keyword evidence="9 18" id="KW-0560">Oxidoreductase</keyword>
<evidence type="ECO:0000256" key="12">
    <source>
        <dbReference type="ARBA" id="ARBA00023136"/>
    </source>
</evidence>
<evidence type="ECO:0000256" key="1">
    <source>
        <dbReference type="ARBA" id="ARBA00004477"/>
    </source>
</evidence>
<gene>
    <name evidence="19" type="ORF">BKA67DRAFT_601821</name>
</gene>
<dbReference type="Gene3D" id="1.20.120.1630">
    <property type="match status" value="1"/>
</dbReference>
<keyword evidence="11 18" id="KW-0443">Lipid metabolism</keyword>
<keyword evidence="14 18" id="KW-0753">Steroid metabolism</keyword>
<dbReference type="InterPro" id="IPR001171">
    <property type="entry name" value="ERG24_DHCR-like"/>
</dbReference>
<evidence type="ECO:0000256" key="4">
    <source>
        <dbReference type="ARBA" id="ARBA00022692"/>
    </source>
</evidence>
<feature type="transmembrane region" description="Helical" evidence="18">
    <location>
        <begin position="224"/>
        <end position="242"/>
    </location>
</feature>
<evidence type="ECO:0000256" key="15">
    <source>
        <dbReference type="ARBA" id="ARBA00029435"/>
    </source>
</evidence>
<evidence type="ECO:0000256" key="6">
    <source>
        <dbReference type="ARBA" id="ARBA00022857"/>
    </source>
</evidence>
<evidence type="ECO:0000256" key="2">
    <source>
        <dbReference type="ARBA" id="ARBA00005402"/>
    </source>
</evidence>
<dbReference type="GO" id="GO:0006696">
    <property type="term" value="P:ergosterol biosynthetic process"/>
    <property type="evidence" value="ECO:0007669"/>
    <property type="project" value="TreeGrafter"/>
</dbReference>
<evidence type="ECO:0000256" key="9">
    <source>
        <dbReference type="ARBA" id="ARBA00023002"/>
    </source>
</evidence>
<dbReference type="Proteomes" id="UP000758603">
    <property type="component" value="Unassembled WGS sequence"/>
</dbReference>